<dbReference type="RefSeq" id="WP_343884110.1">
    <property type="nucleotide sequence ID" value="NZ_BAAAKI010000001.1"/>
</dbReference>
<dbReference type="Proteomes" id="UP001596266">
    <property type="component" value="Unassembled WGS sequence"/>
</dbReference>
<keyword evidence="2" id="KW-1185">Reference proteome</keyword>
<protein>
    <submittedName>
        <fullName evidence="1">EcsC family protein</fullName>
    </submittedName>
</protein>
<reference evidence="2" key="1">
    <citation type="journal article" date="2019" name="Int. J. Syst. Evol. Microbiol.">
        <title>The Global Catalogue of Microorganisms (GCM) 10K type strain sequencing project: providing services to taxonomists for standard genome sequencing and annotation.</title>
        <authorList>
            <consortium name="The Broad Institute Genomics Platform"/>
            <consortium name="The Broad Institute Genome Sequencing Center for Infectious Disease"/>
            <person name="Wu L."/>
            <person name="Ma J."/>
        </authorList>
    </citation>
    <scope>NUCLEOTIDE SEQUENCE [LARGE SCALE GENOMIC DNA]</scope>
    <source>
        <strain evidence="2">CGMCC 1.15277</strain>
    </source>
</reference>
<comment type="caution">
    <text evidence="1">The sequence shown here is derived from an EMBL/GenBank/DDBJ whole genome shotgun (WGS) entry which is preliminary data.</text>
</comment>
<gene>
    <name evidence="1" type="ORF">ACFP57_07830</name>
</gene>
<evidence type="ECO:0000313" key="1">
    <source>
        <dbReference type="EMBL" id="MFC6396891.1"/>
    </source>
</evidence>
<accession>A0ABW1X189</accession>
<evidence type="ECO:0000313" key="2">
    <source>
        <dbReference type="Proteomes" id="UP001596266"/>
    </source>
</evidence>
<dbReference type="Pfam" id="PF12787">
    <property type="entry name" value="EcsC"/>
    <property type="match status" value="1"/>
</dbReference>
<sequence>MGILDMFKQHQQDVQVTRRALDEANDPGADQGAIGRLVEQVLSIGIDGKGPYDSAVKVAEAALKDADGNVEEAIDKLVRKHVVGGAAGGFATSVGGFVTMPVAIPANVLEFYVQATRMVAGIAHLRGYDISRQNIRTAMLLTMSGANADDILGRAGMTTGSGRVASIALRRLPKSAMMMVNKAIGFRLLRSVGEGTLARLGRGIPLAGGGIGAALDGYMMNKIGEQAQKEFPAAAAAEANAL</sequence>
<dbReference type="InterPro" id="IPR024787">
    <property type="entry name" value="EcsC"/>
</dbReference>
<proteinExistence type="predicted"/>
<dbReference type="EMBL" id="JBHSUA010000015">
    <property type="protein sequence ID" value="MFC6396891.1"/>
    <property type="molecule type" value="Genomic_DNA"/>
</dbReference>
<organism evidence="1 2">
    <name type="scientific">Luteococcus sanguinis</name>
    <dbReference type="NCBI Taxonomy" id="174038"/>
    <lineage>
        <taxon>Bacteria</taxon>
        <taxon>Bacillati</taxon>
        <taxon>Actinomycetota</taxon>
        <taxon>Actinomycetes</taxon>
        <taxon>Propionibacteriales</taxon>
        <taxon>Propionibacteriaceae</taxon>
        <taxon>Luteococcus</taxon>
    </lineage>
</organism>
<name>A0ABW1X189_9ACTN</name>